<evidence type="ECO:0000313" key="2">
    <source>
        <dbReference type="EMBL" id="KAK5639823.1"/>
    </source>
</evidence>
<dbReference type="Gene3D" id="3.40.50.150">
    <property type="entry name" value="Vaccinia Virus protein VP39"/>
    <property type="match status" value="1"/>
</dbReference>
<dbReference type="AlphaFoldDB" id="A0AAN7V3P4"/>
<name>A0AAN7V3P4_9COLE</name>
<evidence type="ECO:0000259" key="1">
    <source>
        <dbReference type="Pfam" id="PF08241"/>
    </source>
</evidence>
<proteinExistence type="predicted"/>
<keyword evidence="3" id="KW-1185">Reference proteome</keyword>
<dbReference type="GO" id="GO:0008757">
    <property type="term" value="F:S-adenosylmethionine-dependent methyltransferase activity"/>
    <property type="evidence" value="ECO:0007669"/>
    <property type="project" value="InterPro"/>
</dbReference>
<feature type="domain" description="Methyltransferase type 11" evidence="1">
    <location>
        <begin position="38"/>
        <end position="139"/>
    </location>
</feature>
<sequence>MFKPFKFAQNVGPSSGIIEYALKNYWKFVNIKEHCNVLEVGCGPGNTTHDYLLGLFPKTLQTYIGIDQSKPMVEYAQKHYQNDPRLKFELMDITTDNLPNNFLHAFDHVLSFQCLHFVSDHRKSLTNIYRMTKPGGNTFITLPARWIVFDIYEELAHNDIWKPYLKDYRKFVTPTQFCVEPHLHFETILKEVGFSPVICVSIDKNYVLSKNSFLAFVDSVCMYPIPKDLRDNFVEEVFEAMKRRKCVNGNNQDGHYVTISHSLLIAYAIKPPAEVVRS</sequence>
<dbReference type="InterPro" id="IPR029063">
    <property type="entry name" value="SAM-dependent_MTases_sf"/>
</dbReference>
<gene>
    <name evidence="2" type="ORF">RI129_010634</name>
</gene>
<dbReference type="InterPro" id="IPR013216">
    <property type="entry name" value="Methyltransf_11"/>
</dbReference>
<organism evidence="2 3">
    <name type="scientific">Pyrocoelia pectoralis</name>
    <dbReference type="NCBI Taxonomy" id="417401"/>
    <lineage>
        <taxon>Eukaryota</taxon>
        <taxon>Metazoa</taxon>
        <taxon>Ecdysozoa</taxon>
        <taxon>Arthropoda</taxon>
        <taxon>Hexapoda</taxon>
        <taxon>Insecta</taxon>
        <taxon>Pterygota</taxon>
        <taxon>Neoptera</taxon>
        <taxon>Endopterygota</taxon>
        <taxon>Coleoptera</taxon>
        <taxon>Polyphaga</taxon>
        <taxon>Elateriformia</taxon>
        <taxon>Elateroidea</taxon>
        <taxon>Lampyridae</taxon>
        <taxon>Lampyrinae</taxon>
        <taxon>Pyrocoelia</taxon>
    </lineage>
</organism>
<evidence type="ECO:0000313" key="3">
    <source>
        <dbReference type="Proteomes" id="UP001329430"/>
    </source>
</evidence>
<accession>A0AAN7V3P4</accession>
<dbReference type="Pfam" id="PF08241">
    <property type="entry name" value="Methyltransf_11"/>
    <property type="match status" value="1"/>
</dbReference>
<comment type="caution">
    <text evidence="2">The sequence shown here is derived from an EMBL/GenBank/DDBJ whole genome shotgun (WGS) entry which is preliminary data.</text>
</comment>
<dbReference type="SUPFAM" id="SSF53335">
    <property type="entry name" value="S-adenosyl-L-methionine-dependent methyltransferases"/>
    <property type="match status" value="1"/>
</dbReference>
<protein>
    <recommendedName>
        <fullName evidence="1">Methyltransferase type 11 domain-containing protein</fullName>
    </recommendedName>
</protein>
<reference evidence="2 3" key="1">
    <citation type="journal article" date="2024" name="Insects">
        <title>An Improved Chromosome-Level Genome Assembly of the Firefly Pyrocoelia pectoralis.</title>
        <authorList>
            <person name="Fu X."/>
            <person name="Meyer-Rochow V.B."/>
            <person name="Ballantyne L."/>
            <person name="Zhu X."/>
        </authorList>
    </citation>
    <scope>NUCLEOTIDE SEQUENCE [LARGE SCALE GENOMIC DNA]</scope>
    <source>
        <strain evidence="2">XCY_ONT2</strain>
    </source>
</reference>
<dbReference type="CDD" id="cd02440">
    <property type="entry name" value="AdoMet_MTases"/>
    <property type="match status" value="1"/>
</dbReference>
<dbReference type="PANTHER" id="PTHR43861">
    <property type="entry name" value="TRANS-ACONITATE 2-METHYLTRANSFERASE-RELATED"/>
    <property type="match status" value="1"/>
</dbReference>
<dbReference type="PANTHER" id="PTHR43861:SF1">
    <property type="entry name" value="TRANS-ACONITATE 2-METHYLTRANSFERASE"/>
    <property type="match status" value="1"/>
</dbReference>
<dbReference type="EMBL" id="JAVRBK010000008">
    <property type="protein sequence ID" value="KAK5639823.1"/>
    <property type="molecule type" value="Genomic_DNA"/>
</dbReference>
<dbReference type="Proteomes" id="UP001329430">
    <property type="component" value="Chromosome 8"/>
</dbReference>